<keyword evidence="2" id="KW-0472">Membrane</keyword>
<keyword evidence="4" id="KW-1185">Reference proteome</keyword>
<keyword evidence="2" id="KW-1133">Transmembrane helix</keyword>
<feature type="compositionally biased region" description="Polar residues" evidence="1">
    <location>
        <begin position="22"/>
        <end position="46"/>
    </location>
</feature>
<proteinExistence type="predicted"/>
<comment type="caution">
    <text evidence="3">The sequence shown here is derived from an EMBL/GenBank/DDBJ whole genome shotgun (WGS) entry which is preliminary data.</text>
</comment>
<dbReference type="Proteomes" id="UP001501196">
    <property type="component" value="Unassembled WGS sequence"/>
</dbReference>
<evidence type="ECO:0000256" key="1">
    <source>
        <dbReference type="SAM" id="MobiDB-lite"/>
    </source>
</evidence>
<protein>
    <submittedName>
        <fullName evidence="3">Uncharacterized protein</fullName>
    </submittedName>
</protein>
<reference evidence="3 4" key="1">
    <citation type="journal article" date="2019" name="Int. J. Syst. Evol. Microbiol.">
        <title>The Global Catalogue of Microorganisms (GCM) 10K type strain sequencing project: providing services to taxonomists for standard genome sequencing and annotation.</title>
        <authorList>
            <consortium name="The Broad Institute Genomics Platform"/>
            <consortium name="The Broad Institute Genome Sequencing Center for Infectious Disease"/>
            <person name="Wu L."/>
            <person name="Ma J."/>
        </authorList>
    </citation>
    <scope>NUCLEOTIDE SEQUENCE [LARGE SCALE GENOMIC DNA]</scope>
    <source>
        <strain evidence="3 4">JCM 15672</strain>
    </source>
</reference>
<dbReference type="EMBL" id="BAAAPW010000002">
    <property type="protein sequence ID" value="GAA2033524.1"/>
    <property type="molecule type" value="Genomic_DNA"/>
</dbReference>
<feature type="region of interest" description="Disordered" evidence="1">
    <location>
        <begin position="1"/>
        <end position="50"/>
    </location>
</feature>
<name>A0ABN2UC12_9MICO</name>
<accession>A0ABN2UC12</accession>
<sequence>MSEAKPRKAASCRGWNAGVTGRFSQTSADRTTSGLQRNPLTATPDSGQRGRVIDRTMAPYLVGFVLCVGGVLGLGACTAGDDAADRRPAASVIRLHDAG</sequence>
<gene>
    <name evidence="3" type="ORF">GCM10009819_17010</name>
</gene>
<feature type="transmembrane region" description="Helical" evidence="2">
    <location>
        <begin position="58"/>
        <end position="76"/>
    </location>
</feature>
<evidence type="ECO:0000313" key="3">
    <source>
        <dbReference type="EMBL" id="GAA2033524.1"/>
    </source>
</evidence>
<evidence type="ECO:0000256" key="2">
    <source>
        <dbReference type="SAM" id="Phobius"/>
    </source>
</evidence>
<organism evidence="3 4">
    <name type="scientific">Agromyces tropicus</name>
    <dbReference type="NCBI Taxonomy" id="555371"/>
    <lineage>
        <taxon>Bacteria</taxon>
        <taxon>Bacillati</taxon>
        <taxon>Actinomycetota</taxon>
        <taxon>Actinomycetes</taxon>
        <taxon>Micrococcales</taxon>
        <taxon>Microbacteriaceae</taxon>
        <taxon>Agromyces</taxon>
    </lineage>
</organism>
<keyword evidence="2" id="KW-0812">Transmembrane</keyword>
<evidence type="ECO:0000313" key="4">
    <source>
        <dbReference type="Proteomes" id="UP001501196"/>
    </source>
</evidence>